<comment type="cofactor">
    <cofactor evidence="1">
        <name>Mg(2+)</name>
        <dbReference type="ChEBI" id="CHEBI:18420"/>
    </cofactor>
</comment>
<feature type="region of interest" description="Disordered" evidence="13">
    <location>
        <begin position="32"/>
        <end position="94"/>
    </location>
</feature>
<dbReference type="PANTHER" id="PTHR21077:SF5">
    <property type="entry name" value="CROSSOVER JUNCTION ENDONUCLEASE MMS4"/>
    <property type="match status" value="1"/>
</dbReference>
<keyword evidence="6" id="KW-0227">DNA damage</keyword>
<dbReference type="Gene3D" id="3.40.50.10130">
    <property type="match status" value="1"/>
</dbReference>
<evidence type="ECO:0000256" key="2">
    <source>
        <dbReference type="ARBA" id="ARBA00004123"/>
    </source>
</evidence>
<proteinExistence type="predicted"/>
<protein>
    <recommendedName>
        <fullName evidence="16">ERCC4 domain-containing protein</fullName>
    </recommendedName>
</protein>
<keyword evidence="8" id="KW-0460">Magnesium</keyword>
<keyword evidence="5" id="KW-0255">Endonuclease</keyword>
<name>A0ABN8B1V3_CHISP</name>
<evidence type="ECO:0000256" key="4">
    <source>
        <dbReference type="ARBA" id="ARBA00022723"/>
    </source>
</evidence>
<reference evidence="14" key="1">
    <citation type="submission" date="2021-12" db="EMBL/GenBank/DDBJ databases">
        <authorList>
            <person name="King R."/>
        </authorList>
    </citation>
    <scope>NUCLEOTIDE SEQUENCE</scope>
</reference>
<evidence type="ECO:0000256" key="5">
    <source>
        <dbReference type="ARBA" id="ARBA00022759"/>
    </source>
</evidence>
<sequence>MSTDFMDLTQLDLDDDIHDVLNLPEVQVAGISTSESEASSAGSGSKSKQSALPTNLGRSNASRKRNLRKSVGSLEEVSDKKRTAAAERESKKRKLAEEKAAKLAAVEANKIYKPGECMKYMHIEMHPSLASAWFMSDLARESAAAGCKVTTVPDICDPALVMWSRANSQTLTLTEGLVGLSRAREQCSRALYVLEASAVAELVQARTLASMLANLRALTACDVTCVVFGAKEYFKKSRRKTTNSNRKSMTLIDLEMAVTDMLVSADCDAWFVESPNELALHIVQVTKAIAEAPYKQAKRDIDEQADFYMRGDNKNSVAVDPDGRNVGAAWQQMLSVLPLSSLEVSRAILSQYKSPTELHQALVQSDGVNTLASLVVPRTNAPNARARRLGPEFATKMHALFTCENGDTLLG</sequence>
<evidence type="ECO:0000256" key="13">
    <source>
        <dbReference type="SAM" id="MobiDB-lite"/>
    </source>
</evidence>
<evidence type="ECO:0000256" key="6">
    <source>
        <dbReference type="ARBA" id="ARBA00022763"/>
    </source>
</evidence>
<dbReference type="InterPro" id="IPR033310">
    <property type="entry name" value="Mms4/EME1/EME2"/>
</dbReference>
<evidence type="ECO:0000256" key="8">
    <source>
        <dbReference type="ARBA" id="ARBA00022842"/>
    </source>
</evidence>
<evidence type="ECO:0000256" key="9">
    <source>
        <dbReference type="ARBA" id="ARBA00023172"/>
    </source>
</evidence>
<organism evidence="14 15">
    <name type="scientific">Chilo suppressalis</name>
    <name type="common">Asiatic rice borer moth</name>
    <dbReference type="NCBI Taxonomy" id="168631"/>
    <lineage>
        <taxon>Eukaryota</taxon>
        <taxon>Metazoa</taxon>
        <taxon>Ecdysozoa</taxon>
        <taxon>Arthropoda</taxon>
        <taxon>Hexapoda</taxon>
        <taxon>Insecta</taxon>
        <taxon>Pterygota</taxon>
        <taxon>Neoptera</taxon>
        <taxon>Endopterygota</taxon>
        <taxon>Lepidoptera</taxon>
        <taxon>Glossata</taxon>
        <taxon>Ditrysia</taxon>
        <taxon>Pyraloidea</taxon>
        <taxon>Crambidae</taxon>
        <taxon>Crambinae</taxon>
        <taxon>Chilo</taxon>
    </lineage>
</organism>
<feature type="compositionally biased region" description="Low complexity" evidence="13">
    <location>
        <begin position="32"/>
        <end position="50"/>
    </location>
</feature>
<evidence type="ECO:0008006" key="16">
    <source>
        <dbReference type="Google" id="ProtNLM"/>
    </source>
</evidence>
<keyword evidence="7" id="KW-0378">Hydrolase</keyword>
<dbReference type="Gene3D" id="1.10.150.670">
    <property type="entry name" value="Crossover junction endonuclease EME1, DNA-binding domain"/>
    <property type="match status" value="1"/>
</dbReference>
<dbReference type="PANTHER" id="PTHR21077">
    <property type="entry name" value="EME1 PROTEIN"/>
    <property type="match status" value="1"/>
</dbReference>
<dbReference type="Proteomes" id="UP001153292">
    <property type="component" value="Chromosome 21"/>
</dbReference>
<dbReference type="EMBL" id="OU963914">
    <property type="protein sequence ID" value="CAH0402938.1"/>
    <property type="molecule type" value="Genomic_DNA"/>
</dbReference>
<keyword evidence="11" id="KW-0539">Nucleus</keyword>
<evidence type="ECO:0000256" key="1">
    <source>
        <dbReference type="ARBA" id="ARBA00001946"/>
    </source>
</evidence>
<dbReference type="InterPro" id="IPR042530">
    <property type="entry name" value="EME1/EME2_C"/>
</dbReference>
<keyword evidence="15" id="KW-1185">Reference proteome</keyword>
<accession>A0ABN8B1V3</accession>
<evidence type="ECO:0000256" key="3">
    <source>
        <dbReference type="ARBA" id="ARBA00022722"/>
    </source>
</evidence>
<evidence type="ECO:0000256" key="10">
    <source>
        <dbReference type="ARBA" id="ARBA00023204"/>
    </source>
</evidence>
<dbReference type="Pfam" id="PF21292">
    <property type="entry name" value="EME1-MUS81_C"/>
    <property type="match status" value="1"/>
</dbReference>
<keyword evidence="12" id="KW-0469">Meiosis</keyword>
<keyword evidence="10" id="KW-0234">DNA repair</keyword>
<feature type="compositionally biased region" description="Polar residues" evidence="13">
    <location>
        <begin position="51"/>
        <end position="60"/>
    </location>
</feature>
<evidence type="ECO:0000256" key="7">
    <source>
        <dbReference type="ARBA" id="ARBA00022801"/>
    </source>
</evidence>
<keyword evidence="4" id="KW-0479">Metal-binding</keyword>
<keyword evidence="9" id="KW-0233">DNA recombination</keyword>
<evidence type="ECO:0000256" key="12">
    <source>
        <dbReference type="ARBA" id="ARBA00023254"/>
    </source>
</evidence>
<evidence type="ECO:0000313" key="14">
    <source>
        <dbReference type="EMBL" id="CAH0402938.1"/>
    </source>
</evidence>
<feature type="compositionally biased region" description="Basic and acidic residues" evidence="13">
    <location>
        <begin position="77"/>
        <end position="94"/>
    </location>
</feature>
<evidence type="ECO:0000313" key="15">
    <source>
        <dbReference type="Proteomes" id="UP001153292"/>
    </source>
</evidence>
<gene>
    <name evidence="14" type="ORF">CHILSU_LOCUS6194</name>
</gene>
<comment type="subcellular location">
    <subcellularLocation>
        <location evidence="2">Nucleus</location>
    </subcellularLocation>
</comment>
<keyword evidence="3" id="KW-0540">Nuclease</keyword>
<evidence type="ECO:0000256" key="11">
    <source>
        <dbReference type="ARBA" id="ARBA00023242"/>
    </source>
</evidence>